<dbReference type="InterPro" id="IPR046335">
    <property type="entry name" value="LacI/GalR-like_sensor"/>
</dbReference>
<evidence type="ECO:0000313" key="6">
    <source>
        <dbReference type="Proteomes" id="UP000600449"/>
    </source>
</evidence>
<evidence type="ECO:0000259" key="4">
    <source>
        <dbReference type="PROSITE" id="PS50932"/>
    </source>
</evidence>
<keyword evidence="2" id="KW-0238">DNA-binding</keyword>
<dbReference type="SUPFAM" id="SSF47413">
    <property type="entry name" value="lambda repressor-like DNA-binding domains"/>
    <property type="match status" value="1"/>
</dbReference>
<proteinExistence type="predicted"/>
<sequence>MSRHASKATLKTLAQELELSITTVSRALKDGPEVRPETIARVKQAAARLGYAPDRSAVNLRTGRTGTIAVLFFVPHAYDDVGDGSITAIIEGVCRRLEGLDYTPVVQLLTLEVDGLERVRRIVEGKLADGIILSGTTPQDERVRWMLERRFPFVTFGRTELFTPHPWYDVDNELAAHQATAHALSEGRRRVALINPPETLTFARQRLAGYRRALAEAGIAYDPALVVHGGLGAGESREATRALCAGEDPPSAIVCATGVVAIGACAGLRDRGLEPGRDVLVVSRDGTRMASYLEPPLPTCFASLSDTGWHLADFLMRALDGAPVEDLQMLVETTLVPGDRR</sequence>
<protein>
    <submittedName>
        <fullName evidence="5">LacI family transcriptional regulator</fullName>
    </submittedName>
</protein>
<dbReference type="Gene3D" id="3.40.50.2300">
    <property type="match status" value="2"/>
</dbReference>
<dbReference type="GO" id="GO:0003700">
    <property type="term" value="F:DNA-binding transcription factor activity"/>
    <property type="evidence" value="ECO:0007669"/>
    <property type="project" value="TreeGrafter"/>
</dbReference>
<dbReference type="PROSITE" id="PS50932">
    <property type="entry name" value="HTH_LACI_2"/>
    <property type="match status" value="1"/>
</dbReference>
<accession>A0A917QAY5</accession>
<dbReference type="PANTHER" id="PTHR30146:SF109">
    <property type="entry name" value="HTH-TYPE TRANSCRIPTIONAL REGULATOR GALS"/>
    <property type="match status" value="1"/>
</dbReference>
<gene>
    <name evidence="5" type="ORF">GCM10011322_28690</name>
</gene>
<keyword evidence="1" id="KW-0805">Transcription regulation</keyword>
<reference evidence="5 6" key="1">
    <citation type="journal article" date="2014" name="Int. J. Syst. Evol. Microbiol.">
        <title>Complete genome sequence of Corynebacterium casei LMG S-19264T (=DSM 44701T), isolated from a smear-ripened cheese.</title>
        <authorList>
            <consortium name="US DOE Joint Genome Institute (JGI-PGF)"/>
            <person name="Walter F."/>
            <person name="Albersmeier A."/>
            <person name="Kalinowski J."/>
            <person name="Ruckert C."/>
        </authorList>
    </citation>
    <scope>NUCLEOTIDE SEQUENCE [LARGE SCALE GENOMIC DNA]</scope>
    <source>
        <strain evidence="5 6">CGMCC 1.9161</strain>
    </source>
</reference>
<dbReference type="SUPFAM" id="SSF53822">
    <property type="entry name" value="Periplasmic binding protein-like I"/>
    <property type="match status" value="1"/>
</dbReference>
<feature type="domain" description="HTH lacI-type" evidence="4">
    <location>
        <begin position="8"/>
        <end position="62"/>
    </location>
</feature>
<keyword evidence="6" id="KW-1185">Reference proteome</keyword>
<dbReference type="AlphaFoldDB" id="A0A917QAY5"/>
<dbReference type="Pfam" id="PF00356">
    <property type="entry name" value="LacI"/>
    <property type="match status" value="1"/>
</dbReference>
<dbReference type="InterPro" id="IPR028082">
    <property type="entry name" value="Peripla_BP_I"/>
</dbReference>
<dbReference type="CDD" id="cd01392">
    <property type="entry name" value="HTH_LacI"/>
    <property type="match status" value="1"/>
</dbReference>
<dbReference type="InterPro" id="IPR000843">
    <property type="entry name" value="HTH_LacI"/>
</dbReference>
<dbReference type="GO" id="GO:0000976">
    <property type="term" value="F:transcription cis-regulatory region binding"/>
    <property type="evidence" value="ECO:0007669"/>
    <property type="project" value="TreeGrafter"/>
</dbReference>
<keyword evidence="3" id="KW-0804">Transcription</keyword>
<organism evidence="5 6">
    <name type="scientific">Salinarimonas ramus</name>
    <dbReference type="NCBI Taxonomy" id="690164"/>
    <lineage>
        <taxon>Bacteria</taxon>
        <taxon>Pseudomonadati</taxon>
        <taxon>Pseudomonadota</taxon>
        <taxon>Alphaproteobacteria</taxon>
        <taxon>Hyphomicrobiales</taxon>
        <taxon>Salinarimonadaceae</taxon>
        <taxon>Salinarimonas</taxon>
    </lineage>
</organism>
<dbReference type="InterPro" id="IPR010982">
    <property type="entry name" value="Lambda_DNA-bd_dom_sf"/>
</dbReference>
<comment type="caution">
    <text evidence="5">The sequence shown here is derived from an EMBL/GenBank/DDBJ whole genome shotgun (WGS) entry which is preliminary data.</text>
</comment>
<dbReference type="Proteomes" id="UP000600449">
    <property type="component" value="Unassembled WGS sequence"/>
</dbReference>
<dbReference type="CDD" id="cd20009">
    <property type="entry name" value="PBP1_RafR-like"/>
    <property type="match status" value="1"/>
</dbReference>
<dbReference type="Pfam" id="PF13377">
    <property type="entry name" value="Peripla_BP_3"/>
    <property type="match status" value="1"/>
</dbReference>
<evidence type="ECO:0000256" key="3">
    <source>
        <dbReference type="ARBA" id="ARBA00023163"/>
    </source>
</evidence>
<dbReference type="EMBL" id="BMMF01000008">
    <property type="protein sequence ID" value="GGK39814.1"/>
    <property type="molecule type" value="Genomic_DNA"/>
</dbReference>
<dbReference type="PANTHER" id="PTHR30146">
    <property type="entry name" value="LACI-RELATED TRANSCRIPTIONAL REPRESSOR"/>
    <property type="match status" value="1"/>
</dbReference>
<evidence type="ECO:0000256" key="1">
    <source>
        <dbReference type="ARBA" id="ARBA00023015"/>
    </source>
</evidence>
<dbReference type="SMART" id="SM00354">
    <property type="entry name" value="HTH_LACI"/>
    <property type="match status" value="1"/>
</dbReference>
<dbReference type="RefSeq" id="WP_188913914.1">
    <property type="nucleotide sequence ID" value="NZ_BMMF01000008.1"/>
</dbReference>
<evidence type="ECO:0000313" key="5">
    <source>
        <dbReference type="EMBL" id="GGK39814.1"/>
    </source>
</evidence>
<evidence type="ECO:0000256" key="2">
    <source>
        <dbReference type="ARBA" id="ARBA00023125"/>
    </source>
</evidence>
<name>A0A917QAY5_9HYPH</name>
<dbReference type="Gene3D" id="1.10.260.40">
    <property type="entry name" value="lambda repressor-like DNA-binding domains"/>
    <property type="match status" value="1"/>
</dbReference>